<name>A0A5J4QEP4_9ZZZZ</name>
<dbReference type="EMBL" id="SNRY01003732">
    <property type="protein sequence ID" value="KAA6319932.1"/>
    <property type="molecule type" value="Genomic_DNA"/>
</dbReference>
<organism evidence="1">
    <name type="scientific">termite gut metagenome</name>
    <dbReference type="NCBI Taxonomy" id="433724"/>
    <lineage>
        <taxon>unclassified sequences</taxon>
        <taxon>metagenomes</taxon>
        <taxon>organismal metagenomes</taxon>
    </lineage>
</organism>
<sequence length="48" mass="5600">VFGIRYFDLFGRVGIAYDGERDVLLLSVYGEYIRVEEQQPRRGCFCHG</sequence>
<proteinExistence type="predicted"/>
<feature type="non-terminal residue" evidence="1">
    <location>
        <position position="1"/>
    </location>
</feature>
<protein>
    <submittedName>
        <fullName evidence="1">Uncharacterized protein</fullName>
    </submittedName>
</protein>
<gene>
    <name evidence="1" type="ORF">EZS27_030228</name>
</gene>
<accession>A0A5J4QEP4</accession>
<evidence type="ECO:0000313" key="1">
    <source>
        <dbReference type="EMBL" id="KAA6319932.1"/>
    </source>
</evidence>
<dbReference type="AlphaFoldDB" id="A0A5J4QEP4"/>
<reference evidence="1" key="1">
    <citation type="submission" date="2019-03" db="EMBL/GenBank/DDBJ databases">
        <title>Single cell metagenomics reveals metabolic interactions within the superorganism composed of flagellate Streblomastix strix and complex community of Bacteroidetes bacteria on its surface.</title>
        <authorList>
            <person name="Treitli S.C."/>
            <person name="Kolisko M."/>
            <person name="Husnik F."/>
            <person name="Keeling P."/>
            <person name="Hampl V."/>
        </authorList>
    </citation>
    <scope>NUCLEOTIDE SEQUENCE</scope>
    <source>
        <strain evidence="1">STM</strain>
    </source>
</reference>
<comment type="caution">
    <text evidence="1">The sequence shown here is derived from an EMBL/GenBank/DDBJ whole genome shotgun (WGS) entry which is preliminary data.</text>
</comment>